<feature type="compositionally biased region" description="Basic and acidic residues" evidence="1">
    <location>
        <begin position="157"/>
        <end position="177"/>
    </location>
</feature>
<feature type="region of interest" description="Disordered" evidence="1">
    <location>
        <begin position="148"/>
        <end position="177"/>
    </location>
</feature>
<dbReference type="Proteomes" id="UP001305647">
    <property type="component" value="Unassembled WGS sequence"/>
</dbReference>
<proteinExistence type="predicted"/>
<evidence type="ECO:0000313" key="2">
    <source>
        <dbReference type="EMBL" id="KAK4101047.1"/>
    </source>
</evidence>
<reference evidence="2" key="1">
    <citation type="journal article" date="2023" name="Mol. Phylogenet. Evol.">
        <title>Genome-scale phylogeny and comparative genomics of the fungal order Sordariales.</title>
        <authorList>
            <person name="Hensen N."/>
            <person name="Bonometti L."/>
            <person name="Westerberg I."/>
            <person name="Brannstrom I.O."/>
            <person name="Guillou S."/>
            <person name="Cros-Aarteil S."/>
            <person name="Calhoun S."/>
            <person name="Haridas S."/>
            <person name="Kuo A."/>
            <person name="Mondo S."/>
            <person name="Pangilinan J."/>
            <person name="Riley R."/>
            <person name="LaButti K."/>
            <person name="Andreopoulos B."/>
            <person name="Lipzen A."/>
            <person name="Chen C."/>
            <person name="Yan M."/>
            <person name="Daum C."/>
            <person name="Ng V."/>
            <person name="Clum A."/>
            <person name="Steindorff A."/>
            <person name="Ohm R.A."/>
            <person name="Martin F."/>
            <person name="Silar P."/>
            <person name="Natvig D.O."/>
            <person name="Lalanne C."/>
            <person name="Gautier V."/>
            <person name="Ament-Velasquez S.L."/>
            <person name="Kruys A."/>
            <person name="Hutchinson M.I."/>
            <person name="Powell A.J."/>
            <person name="Barry K."/>
            <person name="Miller A.N."/>
            <person name="Grigoriev I.V."/>
            <person name="Debuchy R."/>
            <person name="Gladieux P."/>
            <person name="Hiltunen Thoren M."/>
            <person name="Johannesson H."/>
        </authorList>
    </citation>
    <scope>NUCLEOTIDE SEQUENCE</scope>
    <source>
        <strain evidence="2">CBS 757.83</strain>
    </source>
</reference>
<feature type="compositionally biased region" description="Low complexity" evidence="1">
    <location>
        <begin position="32"/>
        <end position="42"/>
    </location>
</feature>
<comment type="caution">
    <text evidence="2">The sequence shown here is derived from an EMBL/GenBank/DDBJ whole genome shotgun (WGS) entry which is preliminary data.</text>
</comment>
<reference evidence="2" key="2">
    <citation type="submission" date="2023-05" db="EMBL/GenBank/DDBJ databases">
        <authorList>
            <consortium name="Lawrence Berkeley National Laboratory"/>
            <person name="Steindorff A."/>
            <person name="Hensen N."/>
            <person name="Bonometti L."/>
            <person name="Westerberg I."/>
            <person name="Brannstrom I.O."/>
            <person name="Guillou S."/>
            <person name="Cros-Aarteil S."/>
            <person name="Calhoun S."/>
            <person name="Haridas S."/>
            <person name="Kuo A."/>
            <person name="Mondo S."/>
            <person name="Pangilinan J."/>
            <person name="Riley R."/>
            <person name="Labutti K."/>
            <person name="Andreopoulos B."/>
            <person name="Lipzen A."/>
            <person name="Chen C."/>
            <person name="Yanf M."/>
            <person name="Daum C."/>
            <person name="Ng V."/>
            <person name="Clum A."/>
            <person name="Ohm R."/>
            <person name="Martin F."/>
            <person name="Silar P."/>
            <person name="Natvig D."/>
            <person name="Lalanne C."/>
            <person name="Gautier V."/>
            <person name="Ament-Velasquez S.L."/>
            <person name="Kruys A."/>
            <person name="Hutchinson M.I."/>
            <person name="Powell A.J."/>
            <person name="Barry K."/>
            <person name="Miller A.N."/>
            <person name="Grigoriev I.V."/>
            <person name="Debuchy R."/>
            <person name="Gladieux P."/>
            <person name="Thoren M.H."/>
            <person name="Johannesson H."/>
        </authorList>
    </citation>
    <scope>NUCLEOTIDE SEQUENCE</scope>
    <source>
        <strain evidence="2">CBS 757.83</strain>
    </source>
</reference>
<protein>
    <submittedName>
        <fullName evidence="2">Uncharacterized protein</fullName>
    </submittedName>
</protein>
<gene>
    <name evidence="2" type="ORF">N658DRAFT_507359</name>
</gene>
<dbReference type="AlphaFoldDB" id="A0AAN6Q559"/>
<feature type="compositionally biased region" description="Basic and acidic residues" evidence="1">
    <location>
        <begin position="50"/>
        <end position="63"/>
    </location>
</feature>
<organism evidence="2 3">
    <name type="scientific">Parathielavia hyrcaniae</name>
    <dbReference type="NCBI Taxonomy" id="113614"/>
    <lineage>
        <taxon>Eukaryota</taxon>
        <taxon>Fungi</taxon>
        <taxon>Dikarya</taxon>
        <taxon>Ascomycota</taxon>
        <taxon>Pezizomycotina</taxon>
        <taxon>Sordariomycetes</taxon>
        <taxon>Sordariomycetidae</taxon>
        <taxon>Sordariales</taxon>
        <taxon>Chaetomiaceae</taxon>
        <taxon>Parathielavia</taxon>
    </lineage>
</organism>
<evidence type="ECO:0000256" key="1">
    <source>
        <dbReference type="SAM" id="MobiDB-lite"/>
    </source>
</evidence>
<name>A0AAN6Q559_9PEZI</name>
<dbReference type="EMBL" id="MU863637">
    <property type="protein sequence ID" value="KAK4101047.1"/>
    <property type="molecule type" value="Genomic_DNA"/>
</dbReference>
<feature type="region of interest" description="Disordered" evidence="1">
    <location>
        <begin position="27"/>
        <end position="89"/>
    </location>
</feature>
<accession>A0AAN6Q559</accession>
<keyword evidence="3" id="KW-1185">Reference proteome</keyword>
<evidence type="ECO:0000313" key="3">
    <source>
        <dbReference type="Proteomes" id="UP001305647"/>
    </source>
</evidence>
<sequence>MSHSFGGYTANPYGVVNTVTSAGSQFNQTFLSSGSPASSSAAKVDNFTSEMRDRQARGKDPYHSGDGSDDGSLTDRESGPGSRLRLGTGRVEKENFARVERRQKAIAFLDNPELLMMYAQSTGESIPAARLHFTKLLCGYDEEAQQSTAYGHHHPTQRRDLHSVNKQRIVRDPRVGS</sequence>